<dbReference type="OrthoDB" id="9101509at2"/>
<feature type="region of interest" description="Disordered" evidence="1">
    <location>
        <begin position="84"/>
        <end position="105"/>
    </location>
</feature>
<dbReference type="Proteomes" id="UP000280434">
    <property type="component" value="Unassembled WGS sequence"/>
</dbReference>
<proteinExistence type="predicted"/>
<keyword evidence="3" id="KW-1185">Reference proteome</keyword>
<dbReference type="EMBL" id="RBZV01000006">
    <property type="protein sequence ID" value="RKP46860.1"/>
    <property type="molecule type" value="Genomic_DNA"/>
</dbReference>
<dbReference type="AlphaFoldDB" id="A0A494X8S0"/>
<dbReference type="RefSeq" id="WP_121278688.1">
    <property type="nucleotide sequence ID" value="NZ_RBZV01000006.1"/>
</dbReference>
<comment type="caution">
    <text evidence="2">The sequence shown here is derived from an EMBL/GenBank/DDBJ whole genome shotgun (WGS) entry which is preliminary data.</text>
</comment>
<evidence type="ECO:0000313" key="3">
    <source>
        <dbReference type="Proteomes" id="UP000280434"/>
    </source>
</evidence>
<name>A0A494X8S0_9BURK</name>
<evidence type="ECO:0000256" key="1">
    <source>
        <dbReference type="SAM" id="MobiDB-lite"/>
    </source>
</evidence>
<protein>
    <submittedName>
        <fullName evidence="2">Uncharacterized protein</fullName>
    </submittedName>
</protein>
<organism evidence="2 3">
    <name type="scientific">Trinickia fusca</name>
    <dbReference type="NCBI Taxonomy" id="2419777"/>
    <lineage>
        <taxon>Bacteria</taxon>
        <taxon>Pseudomonadati</taxon>
        <taxon>Pseudomonadota</taxon>
        <taxon>Betaproteobacteria</taxon>
        <taxon>Burkholderiales</taxon>
        <taxon>Burkholderiaceae</taxon>
        <taxon>Trinickia</taxon>
    </lineage>
</organism>
<reference evidence="2 3" key="1">
    <citation type="submission" date="2018-10" db="EMBL/GenBank/DDBJ databases">
        <title>Paraburkholderia sp. 7MK8-2, isolated from soil.</title>
        <authorList>
            <person name="Gao Z.-H."/>
            <person name="Qiu L.-H."/>
        </authorList>
    </citation>
    <scope>NUCLEOTIDE SEQUENCE [LARGE SCALE GENOMIC DNA]</scope>
    <source>
        <strain evidence="2 3">7MK8-2</strain>
    </source>
</reference>
<evidence type="ECO:0000313" key="2">
    <source>
        <dbReference type="EMBL" id="RKP46860.1"/>
    </source>
</evidence>
<gene>
    <name evidence="2" type="ORF">D7S89_16005</name>
</gene>
<sequence length="105" mass="11655">MEAKPKTCVITLFNEETKSISYHHVSQTAVAEALAKSTSVDVPLEDFGFKVDDDFARRLGGMILLILAGRSPFLKEHLALTTEGASGATDTPSAEKRSWFWRKRQ</sequence>
<accession>A0A494X8S0</accession>